<dbReference type="EMBL" id="QEAO01000014">
    <property type="protein sequence ID" value="TPX34363.1"/>
    <property type="molecule type" value="Genomic_DNA"/>
</dbReference>
<sequence length="202" mass="22138">MGRSTGPIDPQYLEITNDEDLKDIIAVYYGTRFWTDHLDSVSVDPAMLDEYRRIRGVEALLAAIDSGNGSICTLLLRTTNPEIAVNSLPMLKAYHVDGGDLNITTSKNRSLLYIAARKGHTEMVVLLQQQGLDVNLGGDVNKPNNDNATPLWVAAAGGHLEVVKYLVEKGGELNQEALGYTPLDCKVIRKSSNTWNLLALDN</sequence>
<dbReference type="RefSeq" id="XP_031025127.1">
    <property type="nucleotide sequence ID" value="XM_031168937.1"/>
</dbReference>
<accession>A0A507C9Z0</accession>
<name>A0A507C9Z0_9FUNG</name>
<dbReference type="STRING" id="1806994.A0A507C9Z0"/>
<dbReference type="GeneID" id="42004234"/>
<dbReference type="Pfam" id="PF12796">
    <property type="entry name" value="Ank_2"/>
    <property type="match status" value="1"/>
</dbReference>
<evidence type="ECO:0000313" key="3">
    <source>
        <dbReference type="Proteomes" id="UP000319731"/>
    </source>
</evidence>
<dbReference type="InterPro" id="IPR036770">
    <property type="entry name" value="Ankyrin_rpt-contain_sf"/>
</dbReference>
<protein>
    <submittedName>
        <fullName evidence="2">Uncharacterized protein</fullName>
    </submittedName>
</protein>
<dbReference type="SUPFAM" id="SSF48403">
    <property type="entry name" value="Ankyrin repeat"/>
    <property type="match status" value="1"/>
</dbReference>
<dbReference type="Gene3D" id="1.25.40.20">
    <property type="entry name" value="Ankyrin repeat-containing domain"/>
    <property type="match status" value="1"/>
</dbReference>
<dbReference type="PROSITE" id="PS50297">
    <property type="entry name" value="ANK_REP_REGION"/>
    <property type="match status" value="2"/>
</dbReference>
<feature type="repeat" description="ANK" evidence="1">
    <location>
        <begin position="107"/>
        <end position="139"/>
    </location>
</feature>
<evidence type="ECO:0000256" key="1">
    <source>
        <dbReference type="PROSITE-ProRule" id="PRU00023"/>
    </source>
</evidence>
<keyword evidence="3" id="KW-1185">Reference proteome</keyword>
<dbReference type="Proteomes" id="UP000319731">
    <property type="component" value="Unassembled WGS sequence"/>
</dbReference>
<proteinExistence type="predicted"/>
<dbReference type="SMART" id="SM00248">
    <property type="entry name" value="ANK"/>
    <property type="match status" value="3"/>
</dbReference>
<feature type="repeat" description="ANK" evidence="1">
    <location>
        <begin position="146"/>
        <end position="178"/>
    </location>
</feature>
<gene>
    <name evidence="2" type="ORF">SmJEL517_g03009</name>
</gene>
<dbReference type="InterPro" id="IPR002110">
    <property type="entry name" value="Ankyrin_rpt"/>
</dbReference>
<evidence type="ECO:0000313" key="2">
    <source>
        <dbReference type="EMBL" id="TPX34363.1"/>
    </source>
</evidence>
<dbReference type="AlphaFoldDB" id="A0A507C9Z0"/>
<reference evidence="2 3" key="1">
    <citation type="journal article" date="2019" name="Sci. Rep.">
        <title>Comparative genomics of chytrid fungi reveal insights into the obligate biotrophic and pathogenic lifestyle of Synchytrium endobioticum.</title>
        <authorList>
            <person name="van de Vossenberg B.T.L.H."/>
            <person name="Warris S."/>
            <person name="Nguyen H.D.T."/>
            <person name="van Gent-Pelzer M.P.E."/>
            <person name="Joly D.L."/>
            <person name="van de Geest H.C."/>
            <person name="Bonants P.J.M."/>
            <person name="Smith D.S."/>
            <person name="Levesque C.A."/>
            <person name="van der Lee T.A.J."/>
        </authorList>
    </citation>
    <scope>NUCLEOTIDE SEQUENCE [LARGE SCALE GENOMIC DNA]</scope>
    <source>
        <strain evidence="2 3">JEL517</strain>
    </source>
</reference>
<dbReference type="PROSITE" id="PS50088">
    <property type="entry name" value="ANK_REPEAT"/>
    <property type="match status" value="2"/>
</dbReference>
<comment type="caution">
    <text evidence="2">The sequence shown here is derived from an EMBL/GenBank/DDBJ whole genome shotgun (WGS) entry which is preliminary data.</text>
</comment>
<organism evidence="2 3">
    <name type="scientific">Synchytrium microbalum</name>
    <dbReference type="NCBI Taxonomy" id="1806994"/>
    <lineage>
        <taxon>Eukaryota</taxon>
        <taxon>Fungi</taxon>
        <taxon>Fungi incertae sedis</taxon>
        <taxon>Chytridiomycota</taxon>
        <taxon>Chytridiomycota incertae sedis</taxon>
        <taxon>Chytridiomycetes</taxon>
        <taxon>Synchytriales</taxon>
        <taxon>Synchytriaceae</taxon>
        <taxon>Synchytrium</taxon>
    </lineage>
</organism>
<dbReference type="PANTHER" id="PTHR24157:SF3">
    <property type="entry name" value="ANKYRIN REPEAT, SAM AND BASIC LEUCINE ZIPPER DOMAIN-CONTAINING PROTEIN 1"/>
    <property type="match status" value="1"/>
</dbReference>
<dbReference type="PANTHER" id="PTHR24157">
    <property type="entry name" value="ANKYRIN REPEAT, SAM AND BASIC LEUCINE ZIPPER DOMAIN-CONTAINING PROTEIN 1"/>
    <property type="match status" value="1"/>
</dbReference>
<keyword evidence="1" id="KW-0040">ANK repeat</keyword>
<dbReference type="OrthoDB" id="2149807at2759"/>